<feature type="transmembrane region" description="Helical" evidence="1">
    <location>
        <begin position="146"/>
        <end position="166"/>
    </location>
</feature>
<feature type="transmembrane region" description="Helical" evidence="1">
    <location>
        <begin position="186"/>
        <end position="207"/>
    </location>
</feature>
<feature type="transmembrane region" description="Helical" evidence="1">
    <location>
        <begin position="26"/>
        <end position="48"/>
    </location>
</feature>
<evidence type="ECO:0000313" key="3">
    <source>
        <dbReference type="Proteomes" id="UP001175211"/>
    </source>
</evidence>
<evidence type="ECO:0000313" key="2">
    <source>
        <dbReference type="EMBL" id="KAK0439696.1"/>
    </source>
</evidence>
<keyword evidence="3" id="KW-1185">Reference proteome</keyword>
<keyword evidence="1" id="KW-0472">Membrane</keyword>
<feature type="transmembrane region" description="Helical" evidence="1">
    <location>
        <begin position="227"/>
        <end position="248"/>
    </location>
</feature>
<proteinExistence type="predicted"/>
<gene>
    <name evidence="2" type="ORF">EV420DRAFT_1650813</name>
</gene>
<dbReference type="Proteomes" id="UP001175211">
    <property type="component" value="Unassembled WGS sequence"/>
</dbReference>
<feature type="transmembrane region" description="Helical" evidence="1">
    <location>
        <begin position="110"/>
        <end position="134"/>
    </location>
</feature>
<organism evidence="2 3">
    <name type="scientific">Armillaria tabescens</name>
    <name type="common">Ringless honey mushroom</name>
    <name type="synonym">Agaricus tabescens</name>
    <dbReference type="NCBI Taxonomy" id="1929756"/>
    <lineage>
        <taxon>Eukaryota</taxon>
        <taxon>Fungi</taxon>
        <taxon>Dikarya</taxon>
        <taxon>Basidiomycota</taxon>
        <taxon>Agaricomycotina</taxon>
        <taxon>Agaricomycetes</taxon>
        <taxon>Agaricomycetidae</taxon>
        <taxon>Agaricales</taxon>
        <taxon>Marasmiineae</taxon>
        <taxon>Physalacriaceae</taxon>
        <taxon>Desarmillaria</taxon>
    </lineage>
</organism>
<protein>
    <submittedName>
        <fullName evidence="2">Uncharacterized protein</fullName>
    </submittedName>
</protein>
<dbReference type="EMBL" id="JAUEPS010000083">
    <property type="protein sequence ID" value="KAK0439696.1"/>
    <property type="molecule type" value="Genomic_DNA"/>
</dbReference>
<feature type="transmembrane region" description="Helical" evidence="1">
    <location>
        <begin position="260"/>
        <end position="279"/>
    </location>
</feature>
<keyword evidence="1" id="KW-0812">Transmembrane</keyword>
<reference evidence="2" key="1">
    <citation type="submission" date="2023-06" db="EMBL/GenBank/DDBJ databases">
        <authorList>
            <consortium name="Lawrence Berkeley National Laboratory"/>
            <person name="Ahrendt S."/>
            <person name="Sahu N."/>
            <person name="Indic B."/>
            <person name="Wong-Bajracharya J."/>
            <person name="Merenyi Z."/>
            <person name="Ke H.-M."/>
            <person name="Monk M."/>
            <person name="Kocsube S."/>
            <person name="Drula E."/>
            <person name="Lipzen A."/>
            <person name="Balint B."/>
            <person name="Henrissat B."/>
            <person name="Andreopoulos B."/>
            <person name="Martin F.M."/>
            <person name="Harder C.B."/>
            <person name="Rigling D."/>
            <person name="Ford K.L."/>
            <person name="Foster G.D."/>
            <person name="Pangilinan J."/>
            <person name="Papanicolaou A."/>
            <person name="Barry K."/>
            <person name="LaButti K."/>
            <person name="Viragh M."/>
            <person name="Koriabine M."/>
            <person name="Yan M."/>
            <person name="Riley R."/>
            <person name="Champramary S."/>
            <person name="Plett K.L."/>
            <person name="Tsai I.J."/>
            <person name="Slot J."/>
            <person name="Sipos G."/>
            <person name="Plett J."/>
            <person name="Nagy L.G."/>
            <person name="Grigoriev I.V."/>
        </authorList>
    </citation>
    <scope>NUCLEOTIDE SEQUENCE</scope>
    <source>
        <strain evidence="2">CCBAS 213</strain>
    </source>
</reference>
<dbReference type="RefSeq" id="XP_060323338.1">
    <property type="nucleotide sequence ID" value="XM_060478502.1"/>
</dbReference>
<accession>A0AA39MLY3</accession>
<keyword evidence="1" id="KW-1133">Transmembrane helix</keyword>
<evidence type="ECO:0000256" key="1">
    <source>
        <dbReference type="SAM" id="Phobius"/>
    </source>
</evidence>
<comment type="caution">
    <text evidence="2">The sequence shown here is derived from an EMBL/GenBank/DDBJ whole genome shotgun (WGS) entry which is preliminary data.</text>
</comment>
<dbReference type="AlphaFoldDB" id="A0AA39MLY3"/>
<name>A0AA39MLY3_ARMTA</name>
<feature type="transmembrane region" description="Helical" evidence="1">
    <location>
        <begin position="60"/>
        <end position="83"/>
    </location>
</feature>
<sequence>MPQNDPDFSSIKIIATQYSDSFFNEVIIESLTHGMYAALLSIVLWQILSSATIYRRQVKILAGVSVFMYILAIMHLAMFWFYARWTFITKGETEEKRYFTFMNYIASGHLIWAVMICNIVESTNILVADCVIIWRCWIIWEKNWRIIVLPCICTLCGLIFGILVILQQLVSSNNLQKNLSKGNWAMAYYVMALPTTAMCTALIVYRLTKVSKTRNSPHFTPNPYHHVIEMLVESSGLYVVVLAVFIVFEAMNSPYSNYPAAVLQSAIGIAPALILLRVVSRNTTSTGPPSDNMHSRPFKRLVRLQTGGSERGTGYNDVMIIGPEKTVQVI</sequence>
<dbReference type="GeneID" id="85362050"/>